<proteinExistence type="predicted"/>
<dbReference type="InterPro" id="IPR007621">
    <property type="entry name" value="TPM_dom"/>
</dbReference>
<dbReference type="PANTHER" id="PTHR30373">
    <property type="entry name" value="UPF0603 PROTEIN YGCG"/>
    <property type="match status" value="1"/>
</dbReference>
<evidence type="ECO:0000259" key="2">
    <source>
        <dbReference type="Pfam" id="PF04536"/>
    </source>
</evidence>
<reference evidence="3 4" key="1">
    <citation type="submission" date="2021-05" db="EMBL/GenBank/DDBJ databases">
        <title>A Polyphasic approach of four new species of the genus Ohtaekwangia: Ohtaekwangia histidinii sp. nov., Ohtaekwangia cretensis sp. nov., Ohtaekwangia indiensis sp. nov., Ohtaekwangia reichenbachii sp. nov. from diverse environment.</title>
        <authorList>
            <person name="Octaviana S."/>
        </authorList>
    </citation>
    <scope>NUCLEOTIDE SEQUENCE [LARGE SCALE GENOMIC DNA]</scope>
    <source>
        <strain evidence="3 4">PWU5</strain>
    </source>
</reference>
<sequence length="228" mass="25831">MKQTTRIMTLKQKFSDQDLDRIKAAVKQAEDRISGEIVPVIVERSGQYTLANYRSALLAAAFTFVITIILDRYIVADASYALYYDPLFVFVVVALGGILGGLLPNYVGRLKRMLVGQVQLDYATRQRAENVFLEEEVFNTRHRTGIMIFISFFEHEVIVIADRGISKVVEQKQWDKIVAGLIGSIRAGKIVDGMETAIKRCGEILLEKGFHKTDDDINELRDDLRIDQ</sequence>
<keyword evidence="4" id="KW-1185">Reference proteome</keyword>
<evidence type="ECO:0000313" key="4">
    <source>
        <dbReference type="Proteomes" id="UP001319080"/>
    </source>
</evidence>
<dbReference type="AlphaFoldDB" id="A0AAP2DV82"/>
<protein>
    <recommendedName>
        <fullName evidence="2">TPM domain-containing protein</fullName>
    </recommendedName>
</protein>
<accession>A0AAP2DV82</accession>
<evidence type="ECO:0000313" key="3">
    <source>
        <dbReference type="EMBL" id="MBT1707004.1"/>
    </source>
</evidence>
<keyword evidence="1" id="KW-0812">Transmembrane</keyword>
<keyword evidence="1" id="KW-0472">Membrane</keyword>
<dbReference type="Pfam" id="PF04536">
    <property type="entry name" value="TPM_phosphatase"/>
    <property type="match status" value="1"/>
</dbReference>
<feature type="transmembrane region" description="Helical" evidence="1">
    <location>
        <begin position="87"/>
        <end position="107"/>
    </location>
</feature>
<organism evidence="3 4">
    <name type="scientific">Dawidia cretensis</name>
    <dbReference type="NCBI Taxonomy" id="2782350"/>
    <lineage>
        <taxon>Bacteria</taxon>
        <taxon>Pseudomonadati</taxon>
        <taxon>Bacteroidota</taxon>
        <taxon>Cytophagia</taxon>
        <taxon>Cytophagales</taxon>
        <taxon>Chryseotaleaceae</taxon>
        <taxon>Dawidia</taxon>
    </lineage>
</organism>
<comment type="caution">
    <text evidence="3">The sequence shown here is derived from an EMBL/GenBank/DDBJ whole genome shotgun (WGS) entry which is preliminary data.</text>
</comment>
<name>A0AAP2DV82_9BACT</name>
<evidence type="ECO:0000256" key="1">
    <source>
        <dbReference type="SAM" id="Phobius"/>
    </source>
</evidence>
<feature type="domain" description="TPM" evidence="2">
    <location>
        <begin position="124"/>
        <end position="202"/>
    </location>
</feature>
<dbReference type="Gene3D" id="3.10.310.50">
    <property type="match status" value="1"/>
</dbReference>
<dbReference type="Proteomes" id="UP001319080">
    <property type="component" value="Unassembled WGS sequence"/>
</dbReference>
<dbReference type="PANTHER" id="PTHR30373:SF8">
    <property type="entry name" value="BLL7265 PROTEIN"/>
    <property type="match status" value="1"/>
</dbReference>
<keyword evidence="1" id="KW-1133">Transmembrane helix</keyword>
<gene>
    <name evidence="3" type="ORF">KK062_02160</name>
</gene>
<feature type="transmembrane region" description="Helical" evidence="1">
    <location>
        <begin position="56"/>
        <end position="75"/>
    </location>
</feature>
<dbReference type="EMBL" id="JAHESE010000001">
    <property type="protein sequence ID" value="MBT1707004.1"/>
    <property type="molecule type" value="Genomic_DNA"/>
</dbReference>